<dbReference type="GO" id="GO:0009003">
    <property type="term" value="F:signal peptidase activity"/>
    <property type="evidence" value="ECO:0007669"/>
    <property type="project" value="UniProtKB-EC"/>
</dbReference>
<dbReference type="PANTHER" id="PTHR43390:SF1">
    <property type="entry name" value="CHLOROPLAST PROCESSING PEPTIDASE"/>
    <property type="match status" value="1"/>
</dbReference>
<evidence type="ECO:0000259" key="7">
    <source>
        <dbReference type="Pfam" id="PF10502"/>
    </source>
</evidence>
<evidence type="ECO:0000313" key="9">
    <source>
        <dbReference type="Proteomes" id="UP000774130"/>
    </source>
</evidence>
<evidence type="ECO:0000256" key="3">
    <source>
        <dbReference type="ARBA" id="ARBA00009370"/>
    </source>
</evidence>
<dbReference type="PROSITE" id="PS00761">
    <property type="entry name" value="SPASE_I_3"/>
    <property type="match status" value="1"/>
</dbReference>
<dbReference type="InterPro" id="IPR019533">
    <property type="entry name" value="Peptidase_S26"/>
</dbReference>
<dbReference type="CDD" id="cd06530">
    <property type="entry name" value="S26_SPase_I"/>
    <property type="match status" value="1"/>
</dbReference>
<dbReference type="RefSeq" id="WP_218325083.1">
    <property type="nucleotide sequence ID" value="NZ_JAHUZB010000002.1"/>
</dbReference>
<dbReference type="Proteomes" id="UP000774130">
    <property type="component" value="Unassembled WGS sequence"/>
</dbReference>
<comment type="similarity">
    <text evidence="3 6">Belongs to the peptidase S26 family.</text>
</comment>
<dbReference type="InterPro" id="IPR019758">
    <property type="entry name" value="Pept_S26A_signal_pept_1_CS"/>
</dbReference>
<reference evidence="8 9" key="1">
    <citation type="submission" date="2021-06" db="EMBL/GenBank/DDBJ databases">
        <title>Enterococcus alishanensis sp. nov., a novel lactic acid bacterium isolated from fresh coffee beans.</title>
        <authorList>
            <person name="Chen Y.-S."/>
        </authorList>
    </citation>
    <scope>NUCLEOTIDE SEQUENCE [LARGE SCALE GENOMIC DNA]</scope>
    <source>
        <strain evidence="8 9">ALS3</strain>
    </source>
</reference>
<dbReference type="Pfam" id="PF10502">
    <property type="entry name" value="Peptidase_S26"/>
    <property type="match status" value="1"/>
</dbReference>
<comment type="subcellular location">
    <subcellularLocation>
        <location evidence="2">Cell membrane</location>
        <topology evidence="2">Single-pass type II membrane protein</topology>
    </subcellularLocation>
    <subcellularLocation>
        <location evidence="6">Membrane</location>
        <topology evidence="6">Single-pass type II membrane protein</topology>
    </subcellularLocation>
</comment>
<dbReference type="EC" id="3.4.21.89" evidence="4 6"/>
<dbReference type="InterPro" id="IPR000223">
    <property type="entry name" value="Pept_S26A_signal_pept_1"/>
</dbReference>
<dbReference type="PANTHER" id="PTHR43390">
    <property type="entry name" value="SIGNAL PEPTIDASE I"/>
    <property type="match status" value="1"/>
</dbReference>
<dbReference type="NCBIfam" id="TIGR02227">
    <property type="entry name" value="sigpep_I_bact"/>
    <property type="match status" value="1"/>
</dbReference>
<gene>
    <name evidence="8" type="primary">lepB</name>
    <name evidence="8" type="ORF">KUA55_05000</name>
</gene>
<organism evidence="8 9">
    <name type="scientific">Enterococcus alishanensis</name>
    <dbReference type="NCBI Taxonomy" id="1303817"/>
    <lineage>
        <taxon>Bacteria</taxon>
        <taxon>Bacillati</taxon>
        <taxon>Bacillota</taxon>
        <taxon>Bacilli</taxon>
        <taxon>Lactobacillales</taxon>
        <taxon>Enterococcaceae</taxon>
        <taxon>Enterococcus</taxon>
    </lineage>
</organism>
<feature type="transmembrane region" description="Helical" evidence="6">
    <location>
        <begin position="12"/>
        <end position="32"/>
    </location>
</feature>
<dbReference type="InterPro" id="IPR019757">
    <property type="entry name" value="Pept_S26A_signal_pept_1_Lys-AS"/>
</dbReference>
<comment type="caution">
    <text evidence="8">The sequence shown here is derived from an EMBL/GenBank/DDBJ whole genome shotgun (WGS) entry which is preliminary data.</text>
</comment>
<feature type="domain" description="Peptidase S26" evidence="7">
    <location>
        <begin position="14"/>
        <end position="170"/>
    </location>
</feature>
<accession>A0ABS6TAU3</accession>
<proteinExistence type="inferred from homology"/>
<evidence type="ECO:0000256" key="5">
    <source>
        <dbReference type="ARBA" id="ARBA00022801"/>
    </source>
</evidence>
<evidence type="ECO:0000256" key="6">
    <source>
        <dbReference type="RuleBase" id="RU362042"/>
    </source>
</evidence>
<keyword evidence="6" id="KW-0645">Protease</keyword>
<comment type="catalytic activity">
    <reaction evidence="1 6">
        <text>Cleavage of hydrophobic, N-terminal signal or leader sequences from secreted and periplasmic proteins.</text>
        <dbReference type="EC" id="3.4.21.89"/>
    </reaction>
</comment>
<dbReference type="PROSITE" id="PS00760">
    <property type="entry name" value="SPASE_I_2"/>
    <property type="match status" value="1"/>
</dbReference>
<keyword evidence="9" id="KW-1185">Reference proteome</keyword>
<keyword evidence="6" id="KW-0812">Transmembrane</keyword>
<sequence length="179" mass="20764">MKRFKKEYLWLGLKYLIIALFFGVIIRGFILIPVPVTGNSMSPTLKQSDMVIMEKFTSVKRFDVVVFEQADQTTYIKRVIGLPGDQITYQDDILYVNNQAVSEPYLQKKNASKQMPYTTNFTLRELIGEDRLPEDQYFVLGDNRRISKDSRSFGTVKADEIIGKARFVYYPFSDMKIIS</sequence>
<keyword evidence="6" id="KW-0472">Membrane</keyword>
<protein>
    <recommendedName>
        <fullName evidence="4 6">Signal peptidase I</fullName>
        <ecNumber evidence="4 6">3.4.21.89</ecNumber>
    </recommendedName>
</protein>
<dbReference type="EMBL" id="JAHUZB010000002">
    <property type="protein sequence ID" value="MBV7390029.1"/>
    <property type="molecule type" value="Genomic_DNA"/>
</dbReference>
<evidence type="ECO:0000313" key="8">
    <source>
        <dbReference type="EMBL" id="MBV7390029.1"/>
    </source>
</evidence>
<keyword evidence="6" id="KW-1133">Transmembrane helix</keyword>
<evidence type="ECO:0000256" key="1">
    <source>
        <dbReference type="ARBA" id="ARBA00000677"/>
    </source>
</evidence>
<name>A0ABS6TAU3_9ENTE</name>
<evidence type="ECO:0000256" key="4">
    <source>
        <dbReference type="ARBA" id="ARBA00013208"/>
    </source>
</evidence>
<keyword evidence="5 6" id="KW-0378">Hydrolase</keyword>
<evidence type="ECO:0000256" key="2">
    <source>
        <dbReference type="ARBA" id="ARBA00004401"/>
    </source>
</evidence>